<evidence type="ECO:0000313" key="1">
    <source>
        <dbReference type="EMBL" id="KAG7373755.1"/>
    </source>
</evidence>
<evidence type="ECO:0000313" key="2">
    <source>
        <dbReference type="Proteomes" id="UP000693970"/>
    </source>
</evidence>
<dbReference type="OrthoDB" id="5985090at2759"/>
<dbReference type="Proteomes" id="UP000693970">
    <property type="component" value="Unassembled WGS sequence"/>
</dbReference>
<gene>
    <name evidence="1" type="ORF">IV203_012850</name>
</gene>
<comment type="caution">
    <text evidence="1">The sequence shown here is derived from an EMBL/GenBank/DDBJ whole genome shotgun (WGS) entry which is preliminary data.</text>
</comment>
<reference evidence="1" key="2">
    <citation type="submission" date="2021-04" db="EMBL/GenBank/DDBJ databases">
        <authorList>
            <person name="Podell S."/>
        </authorList>
    </citation>
    <scope>NUCLEOTIDE SEQUENCE</scope>
    <source>
        <strain evidence="1">Hildebrandi</strain>
    </source>
</reference>
<dbReference type="AlphaFoldDB" id="A0A9K3M5U1"/>
<reference evidence="1" key="1">
    <citation type="journal article" date="2021" name="Sci. Rep.">
        <title>Diploid genomic architecture of Nitzschia inconspicua, an elite biomass production diatom.</title>
        <authorList>
            <person name="Oliver A."/>
            <person name="Podell S."/>
            <person name="Pinowska A."/>
            <person name="Traller J.C."/>
            <person name="Smith S.R."/>
            <person name="McClure R."/>
            <person name="Beliaev A."/>
            <person name="Bohutskyi P."/>
            <person name="Hill E.A."/>
            <person name="Rabines A."/>
            <person name="Zheng H."/>
            <person name="Allen L.Z."/>
            <person name="Kuo A."/>
            <person name="Grigoriev I.V."/>
            <person name="Allen A.E."/>
            <person name="Hazlebeck D."/>
            <person name="Allen E.E."/>
        </authorList>
    </citation>
    <scope>NUCLEOTIDE SEQUENCE</scope>
    <source>
        <strain evidence="1">Hildebrandi</strain>
    </source>
</reference>
<accession>A0A9K3M5U1</accession>
<name>A0A9K3M5U1_9STRA</name>
<proteinExistence type="predicted"/>
<keyword evidence="2" id="KW-1185">Reference proteome</keyword>
<protein>
    <submittedName>
        <fullName evidence="1">Miro domain containing protein</fullName>
    </submittedName>
</protein>
<organism evidence="1 2">
    <name type="scientific">Nitzschia inconspicua</name>
    <dbReference type="NCBI Taxonomy" id="303405"/>
    <lineage>
        <taxon>Eukaryota</taxon>
        <taxon>Sar</taxon>
        <taxon>Stramenopiles</taxon>
        <taxon>Ochrophyta</taxon>
        <taxon>Bacillariophyta</taxon>
        <taxon>Bacillariophyceae</taxon>
        <taxon>Bacillariophycidae</taxon>
        <taxon>Bacillariales</taxon>
        <taxon>Bacillariaceae</taxon>
        <taxon>Nitzschia</taxon>
    </lineage>
</organism>
<sequence>MEANGNNVQSSKNESNTPSIKIQKTRNILTALTPWKSPFKIDAEDYENIQEILRLKISDDAPLSYAVCELAAIDPYTDQYRVEGLRLRDYGDTVRSWYTQPHLPNSLCNLDALIKIEICGTQIKTLFSEDDDADYPKVIPNLRNLKLESMPRLQCLPSNIGSFSKLQKLTLTELLIDALPDSLSSLVESLKAVVITYCENLTHLPDGFGQLHSLKRFVTNKTPIEHLPDNFGNLTNLQELEMEFHHLTQLPPGFTNLTNLHTLGTGTVAFNFPVPHLPNLYYLTTSVYNIHQFAQTPNVGELDICCHCDNATEASVLDLEFSHLSTWSNLVSLAVTLFGHPFEYTLPKGLFTNFTKLKDLFLGCSKSQALGVYIDELPCLLQLNKMQLNDCVLKSIEALAHPVTLLNLNSIDLCNMKGNLELLSAIRAPCLSSIYLNDCSTLDDVTFGNLCTSWFPHLRKLHSLFARRCSIANVRPDHFQHLGETDGLFIYLEGNPIFHGSESEVERKLLPLVQHCHKGNSGARVGTDHPPPDNWSQDLQEVDHSGYHHRQRTLSWMKQLGMKYANHKKSYYVDGHEREDVAALGCNEHRPETHLVVLDSDEVFSNERWQTLHQASDKVHMTGPDTRRRTVVFSSIALLAISVWCENMSWEVCGSVDGTHGISDSSYKLITLGVNAFRKETMRRSFHPLVYIWGEGEREIVALHGFLNWKIAVRHLFGINSVCFKRGVVSDSTSVFSNSVRAAFPGSPPLSCYPHIIRKFKIGDRSGNGSYAAKVKNGGPMWLKTEAEEAIRRCSFCKTEQPMLKMWELTQKKWVMDGQEALAETFAKTYINNNDFNKWYYTASGQHGCVPCNNAMESHHLQMKGSKYFYGFMEHGADMRTCLTISFVRLVYNASVSLSSPSWGLPVLDYGRASQNDDFMKFQSLLDPKVDIKEYNDGWLINDATYLATPITEDDIAKMEMALSGKMEEDAEAHVGDRDIRDILLSRTTRFHHVKRSVWTFEKNNDVYFHCDCRDYYYTQWCFQSAYMQHREELQLLGKKITSKRSKTSNSSKRRKIIKDALKAAEERIDAQNIKNGN</sequence>
<dbReference type="PANTHER" id="PTHR47186:SF63">
    <property type="entry name" value="C-JID DOMAIN-CONTAINING PROTEIN"/>
    <property type="match status" value="1"/>
</dbReference>
<dbReference type="EMBL" id="JAGRRH010000001">
    <property type="protein sequence ID" value="KAG7373755.1"/>
    <property type="molecule type" value="Genomic_DNA"/>
</dbReference>
<dbReference type="PANTHER" id="PTHR47186">
    <property type="entry name" value="LEUCINE-RICH REPEAT-CONTAINING PROTEIN 57"/>
    <property type="match status" value="1"/>
</dbReference>